<evidence type="ECO:0000313" key="3">
    <source>
        <dbReference type="EMBL" id="HBJ09585.1"/>
    </source>
</evidence>
<name>A0A316QZQ1_9BACT</name>
<accession>A0A316QZQ1</accession>
<dbReference type="Pfam" id="PF11396">
    <property type="entry name" value="PepSY_like"/>
    <property type="match status" value="1"/>
</dbReference>
<comment type="caution">
    <text evidence="3">The sequence shown here is derived from an EMBL/GenBank/DDBJ whole genome shotgun (WGS) entry which is preliminary data.</text>
</comment>
<evidence type="ECO:0000256" key="1">
    <source>
        <dbReference type="SAM" id="SignalP"/>
    </source>
</evidence>
<dbReference type="Gene3D" id="3.40.1420.30">
    <property type="match status" value="1"/>
</dbReference>
<organism evidence="3 4">
    <name type="scientific">Coprobacter fastidiosus</name>
    <dbReference type="NCBI Taxonomy" id="1099853"/>
    <lineage>
        <taxon>Bacteria</taxon>
        <taxon>Pseudomonadati</taxon>
        <taxon>Bacteroidota</taxon>
        <taxon>Bacteroidia</taxon>
        <taxon>Bacteroidales</taxon>
        <taxon>Barnesiellaceae</taxon>
        <taxon>Coprobacter</taxon>
    </lineage>
</organism>
<evidence type="ECO:0000313" key="4">
    <source>
        <dbReference type="Proteomes" id="UP000262954"/>
    </source>
</evidence>
<feature type="signal peptide" evidence="1">
    <location>
        <begin position="1"/>
        <end position="19"/>
    </location>
</feature>
<dbReference type="EMBL" id="DNWC01000146">
    <property type="protein sequence ID" value="HBJ09585.1"/>
    <property type="molecule type" value="Genomic_DNA"/>
</dbReference>
<gene>
    <name evidence="3" type="ORF">DDY73_11345</name>
</gene>
<keyword evidence="1" id="KW-0732">Signal</keyword>
<reference evidence="3 4" key="1">
    <citation type="journal article" date="2018" name="Nat. Biotechnol.">
        <title>A standardized bacterial taxonomy based on genome phylogeny substantially revises the tree of life.</title>
        <authorList>
            <person name="Parks D.H."/>
            <person name="Chuvochina M."/>
            <person name="Waite D.W."/>
            <person name="Rinke C."/>
            <person name="Skarshewski A."/>
            <person name="Chaumeil P.A."/>
            <person name="Hugenholtz P."/>
        </authorList>
    </citation>
    <scope>NUCLEOTIDE SEQUENCE [LARGE SCALE GENOMIC DNA]</scope>
    <source>
        <strain evidence="3">UBA11482</strain>
    </source>
</reference>
<dbReference type="InterPro" id="IPR021533">
    <property type="entry name" value="PepSY-like"/>
</dbReference>
<feature type="chain" id="PRO_5030062718" description="Putative beta-lactamase-inhibitor-like PepSY-like domain-containing protein" evidence="1">
    <location>
        <begin position="20"/>
        <end position="152"/>
    </location>
</feature>
<dbReference type="GeneID" id="92929631"/>
<dbReference type="Proteomes" id="UP000262954">
    <property type="component" value="Unassembled WGS sequence"/>
</dbReference>
<dbReference type="AlphaFoldDB" id="A0A316QZQ1"/>
<evidence type="ECO:0000259" key="2">
    <source>
        <dbReference type="Pfam" id="PF11396"/>
    </source>
</evidence>
<sequence>MKKMMMLMVFLASAVLAFSATKGSEKPIPFEKLPKMAQEFIHTHFKGVKVVKCEVESPWTQFDVRMANGYELEFDRAGNWTEIQKEKGGISSSILGVLPQRSYSYLQSNYSGVSVEKIERQKKGFKVSLNTQPEETEIHFSKDGRFLSKKVD</sequence>
<protein>
    <recommendedName>
        <fullName evidence="2">Putative beta-lactamase-inhibitor-like PepSY-like domain-containing protein</fullName>
    </recommendedName>
</protein>
<dbReference type="RefSeq" id="WP_022389600.1">
    <property type="nucleotide sequence ID" value="NZ_AP028032.1"/>
</dbReference>
<feature type="domain" description="Putative beta-lactamase-inhibitor-like PepSY-like" evidence="2">
    <location>
        <begin position="61"/>
        <end position="147"/>
    </location>
</feature>
<proteinExistence type="predicted"/>
<dbReference type="SUPFAM" id="SSF160574">
    <property type="entry name" value="BT0923-like"/>
    <property type="match status" value="1"/>
</dbReference>